<keyword evidence="2" id="KW-1185">Reference proteome</keyword>
<organism evidence="1 2">
    <name type="scientific">Scortum barcoo</name>
    <name type="common">barcoo grunter</name>
    <dbReference type="NCBI Taxonomy" id="214431"/>
    <lineage>
        <taxon>Eukaryota</taxon>
        <taxon>Metazoa</taxon>
        <taxon>Chordata</taxon>
        <taxon>Craniata</taxon>
        <taxon>Vertebrata</taxon>
        <taxon>Euteleostomi</taxon>
        <taxon>Actinopterygii</taxon>
        <taxon>Neopterygii</taxon>
        <taxon>Teleostei</taxon>
        <taxon>Neoteleostei</taxon>
        <taxon>Acanthomorphata</taxon>
        <taxon>Eupercaria</taxon>
        <taxon>Centrarchiformes</taxon>
        <taxon>Terapontoidei</taxon>
        <taxon>Terapontidae</taxon>
        <taxon>Scortum</taxon>
    </lineage>
</organism>
<sequence>MPQRVTDESKKVLNKRCVEAAVMTGLALNCTINRKSLFDRKHYFYADLPDCTDIKALLKEKRRVFVSGNKEEAEVCAEGAEEDDQEGGRTATGGRWSTSCSRTSVVSGRDLRTISGFKEPKSQPVGDQGWANDLNLFFNRFDQASAPPPLS</sequence>
<name>A0ACB8V9W6_9TELE</name>
<dbReference type="EMBL" id="CM041553">
    <property type="protein sequence ID" value="KAI3352467.1"/>
    <property type="molecule type" value="Genomic_DNA"/>
</dbReference>
<proteinExistence type="predicted"/>
<dbReference type="Proteomes" id="UP000831701">
    <property type="component" value="Chromosome 23"/>
</dbReference>
<evidence type="ECO:0000313" key="1">
    <source>
        <dbReference type="EMBL" id="KAI3352467.1"/>
    </source>
</evidence>
<evidence type="ECO:0000313" key="2">
    <source>
        <dbReference type="Proteomes" id="UP000831701"/>
    </source>
</evidence>
<reference evidence="1" key="1">
    <citation type="submission" date="2022-04" db="EMBL/GenBank/DDBJ databases">
        <title>Jade perch genome.</title>
        <authorList>
            <person name="Chao B."/>
        </authorList>
    </citation>
    <scope>NUCLEOTIDE SEQUENCE</scope>
    <source>
        <strain evidence="1">CB-2022</strain>
    </source>
</reference>
<comment type="caution">
    <text evidence="1">The sequence shown here is derived from an EMBL/GenBank/DDBJ whole genome shotgun (WGS) entry which is preliminary data.</text>
</comment>
<accession>A0ACB8V9W6</accession>
<protein>
    <submittedName>
        <fullName evidence="1">Uncharacterized protein</fullName>
    </submittedName>
</protein>
<gene>
    <name evidence="1" type="ORF">L3Q82_005422</name>
</gene>